<dbReference type="RefSeq" id="XP_056763901.1">
    <property type="nucleotide sequence ID" value="XM_056911075.1"/>
</dbReference>
<name>A0AAD6C1J4_9EURO</name>
<dbReference type="AlphaFoldDB" id="A0AAD6C1J4"/>
<feature type="signal peptide" evidence="1">
    <location>
        <begin position="1"/>
        <end position="17"/>
    </location>
</feature>
<evidence type="ECO:0000313" key="3">
    <source>
        <dbReference type="Proteomes" id="UP001213681"/>
    </source>
</evidence>
<feature type="chain" id="PRO_5041906933" evidence="1">
    <location>
        <begin position="18"/>
        <end position="186"/>
    </location>
</feature>
<accession>A0AAD6C1J4</accession>
<comment type="caution">
    <text evidence="2">The sequence shown here is derived from an EMBL/GenBank/DDBJ whole genome shotgun (WGS) entry which is preliminary data.</text>
</comment>
<keyword evidence="1" id="KW-0732">Signal</keyword>
<keyword evidence="3" id="KW-1185">Reference proteome</keyword>
<protein>
    <submittedName>
        <fullName evidence="2">Uncharacterized protein</fullName>
    </submittedName>
</protein>
<gene>
    <name evidence="2" type="ORF">N7458_007693</name>
</gene>
<dbReference type="EMBL" id="JAPVEA010000007">
    <property type="protein sequence ID" value="KAJ5443821.1"/>
    <property type="molecule type" value="Genomic_DNA"/>
</dbReference>
<reference evidence="2" key="2">
    <citation type="journal article" date="2023" name="IMA Fungus">
        <title>Comparative genomic study of the Penicillium genus elucidates a diverse pangenome and 15 lateral gene transfer events.</title>
        <authorList>
            <person name="Petersen C."/>
            <person name="Sorensen T."/>
            <person name="Nielsen M.R."/>
            <person name="Sondergaard T.E."/>
            <person name="Sorensen J.L."/>
            <person name="Fitzpatrick D.A."/>
            <person name="Frisvad J.C."/>
            <person name="Nielsen K.L."/>
        </authorList>
    </citation>
    <scope>NUCLEOTIDE SEQUENCE</scope>
    <source>
        <strain evidence="2">IBT 16125</strain>
    </source>
</reference>
<organism evidence="2 3">
    <name type="scientific">Penicillium daleae</name>
    <dbReference type="NCBI Taxonomy" id="63821"/>
    <lineage>
        <taxon>Eukaryota</taxon>
        <taxon>Fungi</taxon>
        <taxon>Dikarya</taxon>
        <taxon>Ascomycota</taxon>
        <taxon>Pezizomycotina</taxon>
        <taxon>Eurotiomycetes</taxon>
        <taxon>Eurotiomycetidae</taxon>
        <taxon>Eurotiales</taxon>
        <taxon>Aspergillaceae</taxon>
        <taxon>Penicillium</taxon>
    </lineage>
</organism>
<evidence type="ECO:0000256" key="1">
    <source>
        <dbReference type="SAM" id="SignalP"/>
    </source>
</evidence>
<reference evidence="2" key="1">
    <citation type="submission" date="2022-12" db="EMBL/GenBank/DDBJ databases">
        <authorList>
            <person name="Petersen C."/>
        </authorList>
    </citation>
    <scope>NUCLEOTIDE SEQUENCE</scope>
    <source>
        <strain evidence="2">IBT 16125</strain>
    </source>
</reference>
<proteinExistence type="predicted"/>
<dbReference type="GeneID" id="81601318"/>
<dbReference type="Proteomes" id="UP001213681">
    <property type="component" value="Unassembled WGS sequence"/>
</dbReference>
<evidence type="ECO:0000313" key="2">
    <source>
        <dbReference type="EMBL" id="KAJ5443821.1"/>
    </source>
</evidence>
<sequence length="186" mass="17462">MQFKLLAALLFSATALAAPQATGTSSDSMDAAALLASVPNSILTVIETAVPVSFLNDIMDPSSRSSLIAQIEAGTLPAWYSSLPNSVKAWATSAFFNAEASATDAAASGATATGSGSTASGSAPSASAAVSSAVPSASAAASSNSASASSAAASATSSGGAAPVATGGVAMSMVGAAGILGLALAL</sequence>